<feature type="domain" description="DCUN1" evidence="3">
    <location>
        <begin position="29"/>
        <end position="220"/>
    </location>
</feature>
<reference evidence="4" key="1">
    <citation type="submission" date="2023-10" db="EMBL/GenBank/DDBJ databases">
        <title>Chromosome-level genome of the transformable northern wattle, Acacia crassicarpa.</title>
        <authorList>
            <person name="Massaro I."/>
            <person name="Sinha N.R."/>
            <person name="Poethig S."/>
            <person name="Leichty A.R."/>
        </authorList>
    </citation>
    <scope>NUCLEOTIDE SEQUENCE</scope>
    <source>
        <strain evidence="4">Acra3RX</strain>
        <tissue evidence="4">Leaf</tissue>
    </source>
</reference>
<dbReference type="Proteomes" id="UP001293593">
    <property type="component" value="Unassembled WGS sequence"/>
</dbReference>
<dbReference type="PROSITE" id="PS51229">
    <property type="entry name" value="DCUN1"/>
    <property type="match status" value="1"/>
</dbReference>
<dbReference type="GO" id="GO:0045116">
    <property type="term" value="P:protein neddylation"/>
    <property type="evidence" value="ECO:0007669"/>
    <property type="project" value="TreeGrafter"/>
</dbReference>
<dbReference type="GO" id="GO:0000151">
    <property type="term" value="C:ubiquitin ligase complex"/>
    <property type="evidence" value="ECO:0007669"/>
    <property type="project" value="TreeGrafter"/>
</dbReference>
<accession>A0AAE1IWA1</accession>
<evidence type="ECO:0000313" key="4">
    <source>
        <dbReference type="EMBL" id="KAK4257518.1"/>
    </source>
</evidence>
<dbReference type="GO" id="GO:0031624">
    <property type="term" value="F:ubiquitin conjugating enzyme binding"/>
    <property type="evidence" value="ECO:0007669"/>
    <property type="project" value="TreeGrafter"/>
</dbReference>
<comment type="function">
    <text evidence="1">Neddylation of cullins play an essential role in the regulation of SCF-type complexes activity.</text>
</comment>
<dbReference type="PANTHER" id="PTHR12281">
    <property type="entry name" value="RP42 RELATED"/>
    <property type="match status" value="1"/>
</dbReference>
<dbReference type="EMBL" id="JAWXYG010000012">
    <property type="protein sequence ID" value="KAK4257518.1"/>
    <property type="molecule type" value="Genomic_DNA"/>
</dbReference>
<dbReference type="InterPro" id="IPR014764">
    <property type="entry name" value="DCN-prot"/>
</dbReference>
<dbReference type="InterPro" id="IPR042460">
    <property type="entry name" value="DCN1-like_PONY"/>
</dbReference>
<evidence type="ECO:0000313" key="5">
    <source>
        <dbReference type="Proteomes" id="UP001293593"/>
    </source>
</evidence>
<dbReference type="GO" id="GO:0097602">
    <property type="term" value="F:cullin family protein binding"/>
    <property type="evidence" value="ECO:0007669"/>
    <property type="project" value="TreeGrafter"/>
</dbReference>
<dbReference type="Pfam" id="PF03556">
    <property type="entry name" value="Cullin_binding"/>
    <property type="match status" value="1"/>
</dbReference>
<protein>
    <recommendedName>
        <fullName evidence="1">Defective in cullin neddylation protein</fullName>
    </recommendedName>
</protein>
<sequence>MPRPSKRKAAPSAVVDLSATPAPKKSRTKQTNKADRLFDKYANKSIDSIDPAGIELLCSDLRVPHTDIKILMLAWTMRSEKQGYFSKDEWRRGLKCLGVDTLPKLKKAVIGLDKEVMKSGCFEDFYKFAFQYCLMEAKQRSVDIETICELLNIVLGPQFPTQVNLLMEYLKTQSDYRAINLDQWGSFYRFFREVRFSDLKSYDSSQAWPVVLDSFVDWLRERK</sequence>
<gene>
    <name evidence="4" type="ORF">QN277_007095</name>
</gene>
<comment type="caution">
    <text evidence="4">The sequence shown here is derived from an EMBL/GenBank/DDBJ whole genome shotgun (WGS) entry which is preliminary data.</text>
</comment>
<organism evidence="4 5">
    <name type="scientific">Acacia crassicarpa</name>
    <name type="common">northern wattle</name>
    <dbReference type="NCBI Taxonomy" id="499986"/>
    <lineage>
        <taxon>Eukaryota</taxon>
        <taxon>Viridiplantae</taxon>
        <taxon>Streptophyta</taxon>
        <taxon>Embryophyta</taxon>
        <taxon>Tracheophyta</taxon>
        <taxon>Spermatophyta</taxon>
        <taxon>Magnoliopsida</taxon>
        <taxon>eudicotyledons</taxon>
        <taxon>Gunneridae</taxon>
        <taxon>Pentapetalae</taxon>
        <taxon>rosids</taxon>
        <taxon>fabids</taxon>
        <taxon>Fabales</taxon>
        <taxon>Fabaceae</taxon>
        <taxon>Caesalpinioideae</taxon>
        <taxon>mimosoid clade</taxon>
        <taxon>Acacieae</taxon>
        <taxon>Acacia</taxon>
    </lineage>
</organism>
<evidence type="ECO:0000256" key="2">
    <source>
        <dbReference type="SAM" id="MobiDB-lite"/>
    </source>
</evidence>
<dbReference type="Gene3D" id="1.10.238.200">
    <property type="entry name" value="Cullin, PONY binding domain"/>
    <property type="match status" value="1"/>
</dbReference>
<evidence type="ECO:0000259" key="3">
    <source>
        <dbReference type="PROSITE" id="PS51229"/>
    </source>
</evidence>
<keyword evidence="5" id="KW-1185">Reference proteome</keyword>
<feature type="region of interest" description="Disordered" evidence="2">
    <location>
        <begin position="1"/>
        <end position="33"/>
    </location>
</feature>
<dbReference type="GO" id="GO:0032182">
    <property type="term" value="F:ubiquitin-like protein binding"/>
    <property type="evidence" value="ECO:0007669"/>
    <property type="project" value="TreeGrafter"/>
</dbReference>
<proteinExistence type="predicted"/>
<dbReference type="InterPro" id="IPR005176">
    <property type="entry name" value="PONY_dom"/>
</dbReference>
<dbReference type="AlphaFoldDB" id="A0AAE1IWA1"/>
<dbReference type="Gene3D" id="1.10.238.10">
    <property type="entry name" value="EF-hand"/>
    <property type="match status" value="1"/>
</dbReference>
<evidence type="ECO:0000256" key="1">
    <source>
        <dbReference type="RuleBase" id="RU410713"/>
    </source>
</evidence>
<name>A0AAE1IWA1_9FABA</name>
<dbReference type="PANTHER" id="PTHR12281:SF33">
    <property type="entry name" value="DEFECTIVE IN CULLIN NEDDYLATION PROTEIN"/>
    <property type="match status" value="1"/>
</dbReference>